<dbReference type="Gene3D" id="1.20.1440.130">
    <property type="entry name" value="VKOR domain"/>
    <property type="match status" value="1"/>
</dbReference>
<evidence type="ECO:0000256" key="1">
    <source>
        <dbReference type="SAM" id="Phobius"/>
    </source>
</evidence>
<dbReference type="InterPro" id="IPR038354">
    <property type="entry name" value="VKOR_sf"/>
</dbReference>
<sequence length="500" mass="58641">MIFDKLLDSLELNKQEFYIQFSSHPNYPSALAFSDTLNFMGVRNISYTLEKDFWEELPSEFITIYKNNFSLIKKKGNTYKVFSEKISVATKFELLQESTNFISIFEISENKYQKENNYSLLAYLILCVLIVYSYYSYPWFFTVYNIFSIVGLYLSLEIFKGKYSKSSPIIREICGDQSAGIDMNSCSKLINADKLNVFGLRLSDLCLIYFISLGILGIFPLQTEGILKYLSLFSLGIICYSAVIQLFIEKIFCKVCFIIITILLLQISLSLLYFGDIFSYENLLLSFLLFIIIATIVAFVNEKILENNELKTSNIKNLRFKKDYDIFKREIINNDRIVFQSKSSLFFGDINAPIQVSIISNPFCGYCKEAHEILEKLLNNYTGIALELRFNYSEDTATQELTNILNLFFSIYNQLGENECLRAIKYWFENRDYEKLQNEYIKCNMENNIEHFIIIGDEHNRKNINFTPILFFNGYRFPDKYDRSDIFYFIEELIEDTDFL</sequence>
<feature type="domain" description="Thioredoxin-like fold" evidence="2">
    <location>
        <begin position="342"/>
        <end position="485"/>
    </location>
</feature>
<dbReference type="InterPro" id="IPR036249">
    <property type="entry name" value="Thioredoxin-like_sf"/>
</dbReference>
<keyword evidence="1" id="KW-1133">Transmembrane helix</keyword>
<evidence type="ECO:0000313" key="4">
    <source>
        <dbReference type="Proteomes" id="UP001239265"/>
    </source>
</evidence>
<feature type="transmembrane region" description="Helical" evidence="1">
    <location>
        <begin position="141"/>
        <end position="159"/>
    </location>
</feature>
<feature type="transmembrane region" description="Helical" evidence="1">
    <location>
        <begin position="226"/>
        <end position="248"/>
    </location>
</feature>
<dbReference type="EMBL" id="JAUCQJ010000001">
    <property type="protein sequence ID" value="MDQ8747826.1"/>
    <property type="molecule type" value="Genomic_DNA"/>
</dbReference>
<name>A0ABD5B341_ELIMR</name>
<dbReference type="AlphaFoldDB" id="A0ABD5B341"/>
<comment type="caution">
    <text evidence="3">The sequence shown here is derived from an EMBL/GenBank/DDBJ whole genome shotgun (WGS) entry which is preliminary data.</text>
</comment>
<keyword evidence="1" id="KW-0472">Membrane</keyword>
<dbReference type="Proteomes" id="UP001239265">
    <property type="component" value="Unassembled WGS sequence"/>
</dbReference>
<dbReference type="RefSeq" id="WP_309046200.1">
    <property type="nucleotide sequence ID" value="NZ_JAUCQJ010000001.1"/>
</dbReference>
<feature type="transmembrane region" description="Helical" evidence="1">
    <location>
        <begin position="118"/>
        <end position="135"/>
    </location>
</feature>
<dbReference type="InterPro" id="IPR012336">
    <property type="entry name" value="Thioredoxin-like_fold"/>
</dbReference>
<feature type="transmembrane region" description="Helical" evidence="1">
    <location>
        <begin position="280"/>
        <end position="301"/>
    </location>
</feature>
<evidence type="ECO:0000313" key="3">
    <source>
        <dbReference type="EMBL" id="MDQ8747826.1"/>
    </source>
</evidence>
<gene>
    <name evidence="3" type="ORF">QT385_04180</name>
</gene>
<feature type="transmembrane region" description="Helical" evidence="1">
    <location>
        <begin position="198"/>
        <end position="220"/>
    </location>
</feature>
<accession>A0ABD5B341</accession>
<dbReference type="Gene3D" id="3.40.30.10">
    <property type="entry name" value="Glutaredoxin"/>
    <property type="match status" value="1"/>
</dbReference>
<dbReference type="CDD" id="cd12921">
    <property type="entry name" value="VKOR_4"/>
    <property type="match status" value="1"/>
</dbReference>
<protein>
    <submittedName>
        <fullName evidence="3">ABC transporter permease</fullName>
    </submittedName>
</protein>
<organism evidence="3 4">
    <name type="scientific">Elizabethkingia miricola</name>
    <name type="common">Chryseobacterium miricola</name>
    <dbReference type="NCBI Taxonomy" id="172045"/>
    <lineage>
        <taxon>Bacteria</taxon>
        <taxon>Pseudomonadati</taxon>
        <taxon>Bacteroidota</taxon>
        <taxon>Flavobacteriia</taxon>
        <taxon>Flavobacteriales</taxon>
        <taxon>Weeksellaceae</taxon>
        <taxon>Elizabethkingia</taxon>
    </lineage>
</organism>
<dbReference type="Pfam" id="PF13462">
    <property type="entry name" value="Thioredoxin_4"/>
    <property type="match status" value="1"/>
</dbReference>
<proteinExistence type="predicted"/>
<reference evidence="3 4" key="1">
    <citation type="submission" date="2023-06" db="EMBL/GenBank/DDBJ databases">
        <title>Nosocomial Elizabethkingia miricola genome.</title>
        <authorList>
            <person name="Morgado S."/>
            <person name="Fonseca E."/>
            <person name="Freitas F."/>
            <person name="Vicente A.C."/>
        </authorList>
    </citation>
    <scope>NUCLEOTIDE SEQUENCE [LARGE SCALE GENOMIC DNA]</scope>
    <source>
        <strain evidence="3 4">EM15</strain>
    </source>
</reference>
<feature type="transmembrane region" description="Helical" evidence="1">
    <location>
        <begin position="255"/>
        <end position="274"/>
    </location>
</feature>
<keyword evidence="1" id="KW-0812">Transmembrane</keyword>
<dbReference type="SUPFAM" id="SSF52833">
    <property type="entry name" value="Thioredoxin-like"/>
    <property type="match status" value="1"/>
</dbReference>
<evidence type="ECO:0000259" key="2">
    <source>
        <dbReference type="Pfam" id="PF13462"/>
    </source>
</evidence>